<reference evidence="8" key="2">
    <citation type="journal article" date="2021" name="PeerJ">
        <title>Extensive microbial diversity within the chicken gut microbiome revealed by metagenomics and culture.</title>
        <authorList>
            <person name="Gilroy R."/>
            <person name="Ravi A."/>
            <person name="Getino M."/>
            <person name="Pursley I."/>
            <person name="Horton D.L."/>
            <person name="Alikhan N.F."/>
            <person name="Baker D."/>
            <person name="Gharbi K."/>
            <person name="Hall N."/>
            <person name="Watson M."/>
            <person name="Adriaenssens E.M."/>
            <person name="Foster-Nyarko E."/>
            <person name="Jarju S."/>
            <person name="Secka A."/>
            <person name="Antonio M."/>
            <person name="Oren A."/>
            <person name="Chaudhuri R.R."/>
            <person name="La Ragione R."/>
            <person name="Hildebrand F."/>
            <person name="Pallen M.J."/>
        </authorList>
    </citation>
    <scope>NUCLEOTIDE SEQUENCE</scope>
    <source>
        <strain evidence="8">18911</strain>
    </source>
</reference>
<dbReference type="InterPro" id="IPR036259">
    <property type="entry name" value="MFS_trans_sf"/>
</dbReference>
<dbReference type="InterPro" id="IPR020846">
    <property type="entry name" value="MFS_dom"/>
</dbReference>
<comment type="subcellular location">
    <subcellularLocation>
        <location evidence="1">Cell membrane</location>
        <topology evidence="1">Multi-pass membrane protein</topology>
    </subcellularLocation>
</comment>
<dbReference type="InterPro" id="IPR011701">
    <property type="entry name" value="MFS"/>
</dbReference>
<keyword evidence="5 6" id="KW-0472">Membrane</keyword>
<dbReference type="PANTHER" id="PTHR23518:SF2">
    <property type="entry name" value="MAJOR FACILITATOR SUPERFAMILY TRANSPORTER"/>
    <property type="match status" value="1"/>
</dbReference>
<feature type="domain" description="Major facilitator superfamily (MFS) profile" evidence="7">
    <location>
        <begin position="1"/>
        <end position="441"/>
    </location>
</feature>
<proteinExistence type="predicted"/>
<dbReference type="Gene3D" id="1.20.1250.20">
    <property type="entry name" value="MFS general substrate transporter like domains"/>
    <property type="match status" value="2"/>
</dbReference>
<feature type="transmembrane region" description="Helical" evidence="6">
    <location>
        <begin position="376"/>
        <end position="397"/>
    </location>
</feature>
<reference evidence="8" key="1">
    <citation type="submission" date="2020-10" db="EMBL/GenBank/DDBJ databases">
        <authorList>
            <person name="Gilroy R."/>
        </authorList>
    </citation>
    <scope>NUCLEOTIDE SEQUENCE</scope>
    <source>
        <strain evidence="8">18911</strain>
    </source>
</reference>
<feature type="transmembrane region" description="Helical" evidence="6">
    <location>
        <begin position="152"/>
        <end position="175"/>
    </location>
</feature>
<evidence type="ECO:0000259" key="7">
    <source>
        <dbReference type="PROSITE" id="PS50850"/>
    </source>
</evidence>
<feature type="transmembrane region" description="Helical" evidence="6">
    <location>
        <begin position="236"/>
        <end position="254"/>
    </location>
</feature>
<feature type="transmembrane region" description="Helical" evidence="6">
    <location>
        <begin position="181"/>
        <end position="202"/>
    </location>
</feature>
<keyword evidence="4 6" id="KW-1133">Transmembrane helix</keyword>
<evidence type="ECO:0000313" key="9">
    <source>
        <dbReference type="Proteomes" id="UP000824094"/>
    </source>
</evidence>
<feature type="transmembrane region" description="Helical" evidence="6">
    <location>
        <begin position="417"/>
        <end position="437"/>
    </location>
</feature>
<sequence length="454" mass="49582">MDNSKAAKAAKIGLKTWILVWGLGLAGQLCWNIENQWFNTFIYAKIAKDPSIISWMVAVSAVATTFATFFFGTLADRKGSRKPFIAWGYIAWGICTIGFGLTEYIPKEALTVAAAMVVIADAIMSFFGSMGNDAGFNAWTNDLMREGNRGQIGAALATQPVIGTIVGTLLGGALIGDEENYMRLFLIMGGLVIVFGIVALIFMRDDPSLRPNVEGGFWKQFASVFNFKKFFSQKELVVVNVTVAVYFIGFNVYFAHMGNYMLHYLGFNEGDMGLLQGIGLILAMLMVIPSIFLINKKKTPLVCLIAILVAIVGLLWIFFMIDPSSVDNTTAFAAKNIPLILGVFLVGTGYVVILQTTTVWAKALYPKDSKGQFEGVRIVFFVLIPMVFGSIIATPVIESAGLQIQGEVGMEYIPNGYIFLVGAIISVLAVVPLLFAWKFYDKRIADEAAAPTIE</sequence>
<keyword evidence="2" id="KW-0813">Transport</keyword>
<feature type="transmembrane region" description="Helical" evidence="6">
    <location>
        <begin position="51"/>
        <end position="72"/>
    </location>
</feature>
<protein>
    <submittedName>
        <fullName evidence="8">MFS transporter</fullName>
    </submittedName>
</protein>
<accession>A0A9D1SHW6</accession>
<feature type="transmembrane region" description="Helical" evidence="6">
    <location>
        <begin position="301"/>
        <end position="319"/>
    </location>
</feature>
<comment type="caution">
    <text evidence="8">The sequence shown here is derived from an EMBL/GenBank/DDBJ whole genome shotgun (WGS) entry which is preliminary data.</text>
</comment>
<evidence type="ECO:0000256" key="5">
    <source>
        <dbReference type="ARBA" id="ARBA00023136"/>
    </source>
</evidence>
<dbReference type="EMBL" id="DVNF01000078">
    <property type="protein sequence ID" value="HIU60248.1"/>
    <property type="molecule type" value="Genomic_DNA"/>
</dbReference>
<evidence type="ECO:0000256" key="4">
    <source>
        <dbReference type="ARBA" id="ARBA00022989"/>
    </source>
</evidence>
<name>A0A9D1SHW6_9FIRM</name>
<feature type="transmembrane region" description="Helical" evidence="6">
    <location>
        <begin position="274"/>
        <end position="294"/>
    </location>
</feature>
<feature type="transmembrane region" description="Helical" evidence="6">
    <location>
        <begin position="12"/>
        <end position="31"/>
    </location>
</feature>
<keyword evidence="3 6" id="KW-0812">Transmembrane</keyword>
<evidence type="ECO:0000256" key="3">
    <source>
        <dbReference type="ARBA" id="ARBA00022692"/>
    </source>
</evidence>
<feature type="transmembrane region" description="Helical" evidence="6">
    <location>
        <begin position="111"/>
        <end position="131"/>
    </location>
</feature>
<dbReference type="GO" id="GO:0005886">
    <property type="term" value="C:plasma membrane"/>
    <property type="evidence" value="ECO:0007669"/>
    <property type="project" value="UniProtKB-SubCell"/>
</dbReference>
<dbReference type="AlphaFoldDB" id="A0A9D1SHW6"/>
<dbReference type="Proteomes" id="UP000824094">
    <property type="component" value="Unassembled WGS sequence"/>
</dbReference>
<evidence type="ECO:0000256" key="6">
    <source>
        <dbReference type="SAM" id="Phobius"/>
    </source>
</evidence>
<evidence type="ECO:0000256" key="2">
    <source>
        <dbReference type="ARBA" id="ARBA00022448"/>
    </source>
</evidence>
<dbReference type="PANTHER" id="PTHR23518">
    <property type="entry name" value="C-METHYLTRANSFERASE"/>
    <property type="match status" value="1"/>
</dbReference>
<organism evidence="8 9">
    <name type="scientific">Candidatus Stercoripulliclostridium merdigallinarum</name>
    <dbReference type="NCBI Taxonomy" id="2840951"/>
    <lineage>
        <taxon>Bacteria</taxon>
        <taxon>Bacillati</taxon>
        <taxon>Bacillota</taxon>
        <taxon>Clostridia</taxon>
        <taxon>Eubacteriales</taxon>
        <taxon>Candidatus Stercoripulliclostridium</taxon>
    </lineage>
</organism>
<gene>
    <name evidence="8" type="ORF">IAB05_02520</name>
</gene>
<dbReference type="GO" id="GO:0022857">
    <property type="term" value="F:transmembrane transporter activity"/>
    <property type="evidence" value="ECO:0007669"/>
    <property type="project" value="InterPro"/>
</dbReference>
<evidence type="ECO:0000313" key="8">
    <source>
        <dbReference type="EMBL" id="HIU60248.1"/>
    </source>
</evidence>
<dbReference type="Pfam" id="PF07690">
    <property type="entry name" value="MFS_1"/>
    <property type="match status" value="1"/>
</dbReference>
<dbReference type="PROSITE" id="PS50850">
    <property type="entry name" value="MFS"/>
    <property type="match status" value="1"/>
</dbReference>
<feature type="transmembrane region" description="Helical" evidence="6">
    <location>
        <begin position="339"/>
        <end position="364"/>
    </location>
</feature>
<evidence type="ECO:0000256" key="1">
    <source>
        <dbReference type="ARBA" id="ARBA00004651"/>
    </source>
</evidence>
<feature type="transmembrane region" description="Helical" evidence="6">
    <location>
        <begin position="84"/>
        <end position="105"/>
    </location>
</feature>
<dbReference type="SUPFAM" id="SSF103473">
    <property type="entry name" value="MFS general substrate transporter"/>
    <property type="match status" value="1"/>
</dbReference>